<dbReference type="AlphaFoldDB" id="A0AAD7SVZ0"/>
<evidence type="ECO:0000256" key="2">
    <source>
        <dbReference type="ARBA" id="ARBA00012180"/>
    </source>
</evidence>
<comment type="similarity">
    <text evidence="1">Belongs to the beta type-B retroviral polymerase family. HERV class-II K(HML-2) pol subfamily.</text>
</comment>
<comment type="caution">
    <text evidence="4">The sequence shown here is derived from an EMBL/GenBank/DDBJ whole genome shotgun (WGS) entry which is preliminary data.</text>
</comment>
<dbReference type="Proteomes" id="UP001221898">
    <property type="component" value="Unassembled WGS sequence"/>
</dbReference>
<evidence type="ECO:0000259" key="3">
    <source>
        <dbReference type="PROSITE" id="PS50878"/>
    </source>
</evidence>
<organism evidence="4 5">
    <name type="scientific">Aldrovandia affinis</name>
    <dbReference type="NCBI Taxonomy" id="143900"/>
    <lineage>
        <taxon>Eukaryota</taxon>
        <taxon>Metazoa</taxon>
        <taxon>Chordata</taxon>
        <taxon>Craniata</taxon>
        <taxon>Vertebrata</taxon>
        <taxon>Euteleostomi</taxon>
        <taxon>Actinopterygii</taxon>
        <taxon>Neopterygii</taxon>
        <taxon>Teleostei</taxon>
        <taxon>Notacanthiformes</taxon>
        <taxon>Halosauridae</taxon>
        <taxon>Aldrovandia</taxon>
    </lineage>
</organism>
<dbReference type="EC" id="3.1.26.4" evidence="2"/>
<dbReference type="GO" id="GO:0004523">
    <property type="term" value="F:RNA-DNA hybrid ribonuclease activity"/>
    <property type="evidence" value="ECO:0007669"/>
    <property type="project" value="UniProtKB-EC"/>
</dbReference>
<dbReference type="InterPro" id="IPR050951">
    <property type="entry name" value="Retrovirus_Pol_polyprotein"/>
</dbReference>
<gene>
    <name evidence="4" type="ORF">AAFF_G00234460</name>
</gene>
<dbReference type="PANTHER" id="PTHR37984">
    <property type="entry name" value="PROTEIN CBG26694"/>
    <property type="match status" value="1"/>
</dbReference>
<evidence type="ECO:0000256" key="1">
    <source>
        <dbReference type="ARBA" id="ARBA00010879"/>
    </source>
</evidence>
<accession>A0AAD7SVZ0</accession>
<protein>
    <recommendedName>
        <fullName evidence="2">ribonuclease H</fullName>
        <ecNumber evidence="2">3.1.26.4</ecNumber>
    </recommendedName>
</protein>
<dbReference type="PROSITE" id="PS50878">
    <property type="entry name" value="RT_POL"/>
    <property type="match status" value="1"/>
</dbReference>
<dbReference type="Gene3D" id="3.10.10.10">
    <property type="entry name" value="HIV Type 1 Reverse Transcriptase, subunit A, domain 1"/>
    <property type="match status" value="1"/>
</dbReference>
<proteinExistence type="inferred from homology"/>
<feature type="domain" description="Reverse transcriptase" evidence="3">
    <location>
        <begin position="1"/>
        <end position="112"/>
    </location>
</feature>
<reference evidence="4" key="1">
    <citation type="journal article" date="2023" name="Science">
        <title>Genome structures resolve the early diversification of teleost fishes.</title>
        <authorList>
            <person name="Parey E."/>
            <person name="Louis A."/>
            <person name="Montfort J."/>
            <person name="Bouchez O."/>
            <person name="Roques C."/>
            <person name="Iampietro C."/>
            <person name="Lluch J."/>
            <person name="Castinel A."/>
            <person name="Donnadieu C."/>
            <person name="Desvignes T."/>
            <person name="Floi Bucao C."/>
            <person name="Jouanno E."/>
            <person name="Wen M."/>
            <person name="Mejri S."/>
            <person name="Dirks R."/>
            <person name="Jansen H."/>
            <person name="Henkel C."/>
            <person name="Chen W.J."/>
            <person name="Zahm M."/>
            <person name="Cabau C."/>
            <person name="Klopp C."/>
            <person name="Thompson A.W."/>
            <person name="Robinson-Rechavi M."/>
            <person name="Braasch I."/>
            <person name="Lecointre G."/>
            <person name="Bobe J."/>
            <person name="Postlethwait J.H."/>
            <person name="Berthelot C."/>
            <person name="Roest Crollius H."/>
            <person name="Guiguen Y."/>
        </authorList>
    </citation>
    <scope>NUCLEOTIDE SEQUENCE</scope>
    <source>
        <strain evidence="4">NC1722</strain>
    </source>
</reference>
<dbReference type="Gene3D" id="3.30.70.270">
    <property type="match status" value="2"/>
</dbReference>
<evidence type="ECO:0000313" key="4">
    <source>
        <dbReference type="EMBL" id="KAJ8409248.1"/>
    </source>
</evidence>
<dbReference type="EMBL" id="JAINUG010000031">
    <property type="protein sequence ID" value="KAJ8409248.1"/>
    <property type="molecule type" value="Genomic_DNA"/>
</dbReference>
<dbReference type="InterPro" id="IPR043502">
    <property type="entry name" value="DNA/RNA_pol_sf"/>
</dbReference>
<dbReference type="PANTHER" id="PTHR37984:SF5">
    <property type="entry name" value="PROTEIN NYNRIN-LIKE"/>
    <property type="match status" value="1"/>
</dbReference>
<dbReference type="Pfam" id="PF00078">
    <property type="entry name" value="RVT_1"/>
    <property type="match status" value="1"/>
</dbReference>
<evidence type="ECO:0000313" key="5">
    <source>
        <dbReference type="Proteomes" id="UP001221898"/>
    </source>
</evidence>
<name>A0AAD7SVZ0_9TELE</name>
<dbReference type="InterPro" id="IPR000477">
    <property type="entry name" value="RT_dom"/>
</dbReference>
<dbReference type="SUPFAM" id="SSF56672">
    <property type="entry name" value="DNA/RNA polymerases"/>
    <property type="match status" value="1"/>
</dbReference>
<sequence length="336" mass="37399">MVLKPDGGCWLCGDYCRLNDVTTPYRYPVPNMQDFSAQLAGKVFQCRMDSVLRDLTFLFPYLDDILVASDCKEEHPSHLWILFDCLNQHGLIVNPAKRQFGLPSIDFLGHHIAKDGPIPLTLKGKAPNHAIDWSADIAKAFVDAKQALATTTMLAHPLTDSAHDRCIRLHRQCGPQAAGRWCLVPNCLLQPTAPPQQAEIQQLSCGLLASNRDDRASLKDDSWCDRLPWVLLGIRTALKEDLQSSSAELVYGQPLRVPRDFIPNASVPWSASLQHSTHLSRAEAFVPVSTSRHGLPQSRVPGNLYAAEFVFVRHNAHQSPLQPPYSGLFRFLEPGN</sequence>
<keyword evidence="5" id="KW-1185">Reference proteome</keyword>
<dbReference type="InterPro" id="IPR043128">
    <property type="entry name" value="Rev_trsase/Diguanyl_cyclase"/>
</dbReference>
<dbReference type="FunFam" id="3.30.70.270:FF:000003">
    <property type="entry name" value="Transposon Ty3-G Gag-Pol polyprotein"/>
    <property type="match status" value="1"/>
</dbReference>
<dbReference type="CDD" id="cd01647">
    <property type="entry name" value="RT_LTR"/>
    <property type="match status" value="1"/>
</dbReference>